<keyword evidence="1" id="KW-1133">Transmembrane helix</keyword>
<sequence length="124" mass="13902">MSTIDERISGALSEDDRAFLASLDEERGLFTQIGDTLTGPLGGWSKLIFVIAIVVGLTMVYAAYRFFTSPGGEDLLFWGLVSLGALMMQGFIKEWFYNRMNMIAVLRELKRLQVQVAMLREVAD</sequence>
<dbReference type="InterPro" id="IPR046659">
    <property type="entry name" value="DUF6768"/>
</dbReference>
<organism evidence="2 3">
    <name type="scientific">Altererythrobacter ishigakiensis</name>
    <dbReference type="NCBI Taxonomy" id="476157"/>
    <lineage>
        <taxon>Bacteria</taxon>
        <taxon>Pseudomonadati</taxon>
        <taxon>Pseudomonadota</taxon>
        <taxon>Alphaproteobacteria</taxon>
        <taxon>Sphingomonadales</taxon>
        <taxon>Erythrobacteraceae</taxon>
        <taxon>Altererythrobacter</taxon>
    </lineage>
</organism>
<dbReference type="STRING" id="476157.GCA_001663155_02189"/>
<evidence type="ECO:0000313" key="3">
    <source>
        <dbReference type="Proteomes" id="UP000320547"/>
    </source>
</evidence>
<accession>A0A562UVE2</accession>
<keyword evidence="1" id="KW-0812">Transmembrane</keyword>
<dbReference type="EMBL" id="VLLK01000001">
    <property type="protein sequence ID" value="TWJ09528.1"/>
    <property type="molecule type" value="Genomic_DNA"/>
</dbReference>
<dbReference type="Proteomes" id="UP000320547">
    <property type="component" value="Unassembled WGS sequence"/>
</dbReference>
<dbReference type="OrthoDB" id="7629933at2"/>
<keyword evidence="3" id="KW-1185">Reference proteome</keyword>
<dbReference type="Pfam" id="PF20556">
    <property type="entry name" value="DUF6768"/>
    <property type="match status" value="1"/>
</dbReference>
<comment type="caution">
    <text evidence="2">The sequence shown here is derived from an EMBL/GenBank/DDBJ whole genome shotgun (WGS) entry which is preliminary data.</text>
</comment>
<reference evidence="2 3" key="1">
    <citation type="submission" date="2019-07" db="EMBL/GenBank/DDBJ databases">
        <title>Genomic Encyclopedia of Archaeal and Bacterial Type Strains, Phase II (KMG-II): from individual species to whole genera.</title>
        <authorList>
            <person name="Goeker M."/>
        </authorList>
    </citation>
    <scope>NUCLEOTIDE SEQUENCE [LARGE SCALE GENOMIC DNA]</scope>
    <source>
        <strain evidence="2 3">ATCC BAA-2084</strain>
    </source>
</reference>
<feature type="transmembrane region" description="Helical" evidence="1">
    <location>
        <begin position="76"/>
        <end position="92"/>
    </location>
</feature>
<gene>
    <name evidence="2" type="ORF">JN10_1164</name>
</gene>
<proteinExistence type="predicted"/>
<dbReference type="AlphaFoldDB" id="A0A562UVE2"/>
<dbReference type="RefSeq" id="WP_067601092.1">
    <property type="nucleotide sequence ID" value="NZ_CP015963.1"/>
</dbReference>
<feature type="transmembrane region" description="Helical" evidence="1">
    <location>
        <begin position="47"/>
        <end position="64"/>
    </location>
</feature>
<protein>
    <submittedName>
        <fullName evidence="2">Uncharacterized protein</fullName>
    </submittedName>
</protein>
<evidence type="ECO:0000256" key="1">
    <source>
        <dbReference type="SAM" id="Phobius"/>
    </source>
</evidence>
<name>A0A562UVE2_9SPHN</name>
<keyword evidence="1" id="KW-0472">Membrane</keyword>
<evidence type="ECO:0000313" key="2">
    <source>
        <dbReference type="EMBL" id="TWJ09528.1"/>
    </source>
</evidence>